<accession>A0A6J6NL91</accession>
<protein>
    <submittedName>
        <fullName evidence="2">Unannotated protein</fullName>
    </submittedName>
</protein>
<dbReference type="EMBL" id="CAEZXR010000010">
    <property type="protein sequence ID" value="CAB4687006.1"/>
    <property type="molecule type" value="Genomic_DNA"/>
</dbReference>
<organism evidence="2">
    <name type="scientific">freshwater metagenome</name>
    <dbReference type="NCBI Taxonomy" id="449393"/>
    <lineage>
        <taxon>unclassified sequences</taxon>
        <taxon>metagenomes</taxon>
        <taxon>ecological metagenomes</taxon>
    </lineage>
</organism>
<reference evidence="2" key="1">
    <citation type="submission" date="2020-05" db="EMBL/GenBank/DDBJ databases">
        <authorList>
            <person name="Chiriac C."/>
            <person name="Salcher M."/>
            <person name="Ghai R."/>
            <person name="Kavagutti S V."/>
        </authorList>
    </citation>
    <scope>NUCLEOTIDE SEQUENCE</scope>
</reference>
<sequence>MHVTQPLTRPLTQPLTRPLNQPHRRVLRRPRPGVSALAGLLAGGLLVGVAHAGPAVRATAPEPAPDTVVRVTGDAQNGFGILHYDGTSEFTARQGVAIDECNTFPAKIGRARCRVHVKTRYAELAALKQALKWAKGEAS</sequence>
<proteinExistence type="predicted"/>
<dbReference type="AlphaFoldDB" id="A0A6J6NL91"/>
<evidence type="ECO:0000313" key="2">
    <source>
        <dbReference type="EMBL" id="CAB4687006.1"/>
    </source>
</evidence>
<feature type="compositionally biased region" description="Polar residues" evidence="1">
    <location>
        <begin position="1"/>
        <end position="19"/>
    </location>
</feature>
<gene>
    <name evidence="2" type="ORF">UFOPK2579_00165</name>
</gene>
<feature type="region of interest" description="Disordered" evidence="1">
    <location>
        <begin position="1"/>
        <end position="30"/>
    </location>
</feature>
<evidence type="ECO:0000256" key="1">
    <source>
        <dbReference type="SAM" id="MobiDB-lite"/>
    </source>
</evidence>
<name>A0A6J6NL91_9ZZZZ</name>